<evidence type="ECO:0008006" key="6">
    <source>
        <dbReference type="Google" id="ProtNLM"/>
    </source>
</evidence>
<dbReference type="InterPro" id="IPR045863">
    <property type="entry name" value="CorA_TM1_TM2"/>
</dbReference>
<keyword evidence="2" id="KW-0812">Transmembrane</keyword>
<accession>M7ZI31</accession>
<dbReference type="PANTHER" id="PTHR46950:SF2">
    <property type="entry name" value="MAGNESIUM TRANSPORTER CORA-LIKE FAMILY PROTEIN"/>
    <property type="match status" value="1"/>
</dbReference>
<evidence type="ECO:0000256" key="1">
    <source>
        <dbReference type="ARBA" id="ARBA00004141"/>
    </source>
</evidence>
<reference evidence="5" key="1">
    <citation type="journal article" date="2013" name="Nature">
        <title>Draft genome of the wheat A-genome progenitor Triticum urartu.</title>
        <authorList>
            <person name="Ling H.Q."/>
            <person name="Zhao S."/>
            <person name="Liu D."/>
            <person name="Wang J."/>
            <person name="Sun H."/>
            <person name="Zhang C."/>
            <person name="Fan H."/>
            <person name="Li D."/>
            <person name="Dong L."/>
            <person name="Tao Y."/>
            <person name="Gao C."/>
            <person name="Wu H."/>
            <person name="Li Y."/>
            <person name="Cui Y."/>
            <person name="Guo X."/>
            <person name="Zheng S."/>
            <person name="Wang B."/>
            <person name="Yu K."/>
            <person name="Liang Q."/>
            <person name="Yang W."/>
            <person name="Lou X."/>
            <person name="Chen J."/>
            <person name="Feng M."/>
            <person name="Jian J."/>
            <person name="Zhang X."/>
            <person name="Luo G."/>
            <person name="Jiang Y."/>
            <person name="Liu J."/>
            <person name="Wang Z."/>
            <person name="Sha Y."/>
            <person name="Zhang B."/>
            <person name="Wu H."/>
            <person name="Tang D."/>
            <person name="Shen Q."/>
            <person name="Xue P."/>
            <person name="Zou S."/>
            <person name="Wang X."/>
            <person name="Liu X."/>
            <person name="Wang F."/>
            <person name="Yang Y."/>
            <person name="An X."/>
            <person name="Dong Z."/>
            <person name="Zhang K."/>
            <person name="Zhang X."/>
            <person name="Luo M.C."/>
            <person name="Dvorak J."/>
            <person name="Tong Y."/>
            <person name="Wang J."/>
            <person name="Yang H."/>
            <person name="Li Z."/>
            <person name="Wang D."/>
            <person name="Zhang A."/>
            <person name="Wang J."/>
        </authorList>
    </citation>
    <scope>NUCLEOTIDE SEQUENCE</scope>
</reference>
<dbReference type="EMBL" id="KD117641">
    <property type="protein sequence ID" value="EMS59742.1"/>
    <property type="molecule type" value="Genomic_DNA"/>
</dbReference>
<dbReference type="STRING" id="4572.M7ZI31"/>
<dbReference type="GO" id="GO:0046873">
    <property type="term" value="F:metal ion transmembrane transporter activity"/>
    <property type="evidence" value="ECO:0007669"/>
    <property type="project" value="InterPro"/>
</dbReference>
<name>M7ZI31_TRIUA</name>
<evidence type="ECO:0000313" key="5">
    <source>
        <dbReference type="EMBL" id="EMS59742.1"/>
    </source>
</evidence>
<keyword evidence="4" id="KW-0472">Membrane</keyword>
<sequence>MDGEPRWHNSFPSNVRKELIHSLGSSTKEASPQSDLWTGGLVCAFEFVRGHGFASPPNLSRNNSSQYSKDHSAAMDPTKLPITKLGDVSSQGKLYNFLGLIPFRGRKPGWLDRLATGRRIAELVEMVEGDAAWDGQGMGGLMDDGDQCCDITVADVAAPYWQRPAGPTWWCHVTAGHPAVDAWLAGARWLHPAIRVALRDESMLISEKMKHLLYEVPVRVAGGLLFELLGQSVGDPAGDEDDIPIVLRAWQAQNFLITALHVKGSATNINVIGVTEVQELLSACGSTAPKSIHEVVAHLASRLARWDDRWQVIYFNTLGFMNLFPLWLELCDSMSMFRRNQEDLNLLCIIFNQDIRRLATQVIRVKWSLHAREEIIFELLQYLRGTATRFLLEGIRKDTRQMIEEQEAVRGRLFTIQDVMQSTVRAWLQDKSLRITHNLTIFGGCGLILSIITGLFGINVDGIPGAKNTPYAFALFSGLLFLLGFMLIIVGIIYFGLQKPVSDEQVQMRKLELQQLVSMFQHEAETHAKVREGVLRSDLPPRAADLIYDKGEESSCKCGCGGVRATIAIVPQNRVESKATIAIVPQNRSAKQAVSLYDSRAKINFPRSGRDVPEFLAIDPRVVSRREVRENQEAFERLEVVCVDEEYMVELRLNNLELVVKERQRLELYNKGGTDKAWSYGGAMSDLCSSRVKKVWGVKFESSASNHIF</sequence>
<evidence type="ECO:0000256" key="3">
    <source>
        <dbReference type="ARBA" id="ARBA00022989"/>
    </source>
</evidence>
<dbReference type="PANTHER" id="PTHR46950">
    <property type="entry name" value="MAGNESIUM TRANSPORTER CORA-LIKE FAMILY PROTEIN"/>
    <property type="match status" value="1"/>
</dbReference>
<dbReference type="SUPFAM" id="SSF144083">
    <property type="entry name" value="Magnesium transport protein CorA, transmembrane region"/>
    <property type="match status" value="1"/>
</dbReference>
<dbReference type="AlphaFoldDB" id="M7ZI31"/>
<dbReference type="Pfam" id="PF01544">
    <property type="entry name" value="CorA"/>
    <property type="match status" value="1"/>
</dbReference>
<evidence type="ECO:0000256" key="4">
    <source>
        <dbReference type="ARBA" id="ARBA00023136"/>
    </source>
</evidence>
<protein>
    <recommendedName>
        <fullName evidence="6">Zinc transport protein ZntB</fullName>
    </recommendedName>
</protein>
<gene>
    <name evidence="5" type="ORF">TRIUR3_27155</name>
</gene>
<keyword evidence="3" id="KW-1133">Transmembrane helix</keyword>
<dbReference type="InterPro" id="IPR002523">
    <property type="entry name" value="MgTranspt_CorA/ZnTranspt_ZntB"/>
</dbReference>
<evidence type="ECO:0000256" key="2">
    <source>
        <dbReference type="ARBA" id="ARBA00022692"/>
    </source>
</evidence>
<comment type="subcellular location">
    <subcellularLocation>
        <location evidence="1">Membrane</location>
        <topology evidence="1">Multi-pass membrane protein</topology>
    </subcellularLocation>
</comment>
<organism evidence="5">
    <name type="scientific">Triticum urartu</name>
    <name type="common">Red wild einkorn</name>
    <name type="synonym">Crithodium urartu</name>
    <dbReference type="NCBI Taxonomy" id="4572"/>
    <lineage>
        <taxon>Eukaryota</taxon>
        <taxon>Viridiplantae</taxon>
        <taxon>Streptophyta</taxon>
        <taxon>Embryophyta</taxon>
        <taxon>Tracheophyta</taxon>
        <taxon>Spermatophyta</taxon>
        <taxon>Magnoliopsida</taxon>
        <taxon>Liliopsida</taxon>
        <taxon>Poales</taxon>
        <taxon>Poaceae</taxon>
        <taxon>BOP clade</taxon>
        <taxon>Pooideae</taxon>
        <taxon>Triticodae</taxon>
        <taxon>Triticeae</taxon>
        <taxon>Triticinae</taxon>
        <taxon>Triticum</taxon>
    </lineage>
</organism>
<proteinExistence type="predicted"/>
<dbReference type="eggNOG" id="ENOG502QR0C">
    <property type="taxonomic scope" value="Eukaryota"/>
</dbReference>
<dbReference type="GO" id="GO:0016020">
    <property type="term" value="C:membrane"/>
    <property type="evidence" value="ECO:0007669"/>
    <property type="project" value="UniProtKB-SubCell"/>
</dbReference>
<dbReference type="Gene3D" id="1.20.58.340">
    <property type="entry name" value="Magnesium transport protein CorA, transmembrane region"/>
    <property type="match status" value="1"/>
</dbReference>